<dbReference type="SMART" id="SM00464">
    <property type="entry name" value="LON"/>
    <property type="match status" value="1"/>
</dbReference>
<dbReference type="InterPro" id="IPR019734">
    <property type="entry name" value="TPR_rpt"/>
</dbReference>
<evidence type="ECO:0000256" key="3">
    <source>
        <dbReference type="ARBA" id="ARBA00022803"/>
    </source>
</evidence>
<dbReference type="InterPro" id="IPR013083">
    <property type="entry name" value="Znf_RING/FYVE/PHD"/>
</dbReference>
<dbReference type="PANTHER" id="PTHR23327:SF5">
    <property type="entry name" value="LON PEPTIDASE N-TERMINAL DOMAIN AND RING FINGER PROTEIN 2"/>
    <property type="match status" value="1"/>
</dbReference>
<proteinExistence type="predicted"/>
<evidence type="ECO:0000313" key="9">
    <source>
        <dbReference type="Ensembl" id="ENSCCNP00000001114.1"/>
    </source>
</evidence>
<keyword evidence="3" id="KW-0802">TPR repeat</keyword>
<evidence type="ECO:0000256" key="2">
    <source>
        <dbReference type="ARBA" id="ARBA00022771"/>
    </source>
</evidence>
<dbReference type="Gene3D" id="3.30.40.10">
    <property type="entry name" value="Zinc/RING finger domain, C3HC4 (zinc finger)"/>
    <property type="match status" value="1"/>
</dbReference>
<sequence>MSPEPVPSPRPVVPSPRALVPPRPTAPQCPRCNYGEPFIQRLEKGNEAYRAGQYEMAAELFRSMLAGLAKPDRNLCLRLGDALARAGRLPEALGAFRGAERLGALRPEELGELACGLARAMGLRERRLPMGKPGPGRAPVAPGEARPSTAPPAPRVLLGCPRCRRLLYKPVTLPSGVTVCKRCVDLGSPRPQLRRVNVVLSGLVERCFPGECRLRKLAGQARNLQRQQQLDAALLKCEQALDLAPDDSSLLLLRAEFCLIMKNYEQALQDAHVVCQKEPLLTKGHHLKAQALSGLGRSKEVLKEFIYCLALNPECNSAKKETQKVLCEVFFPASESMNQNLASSTQSRLKAQCDSQTNAQSPVEEDGSTGSSENPSEKSDVFRSANSSVLYFILGLHFEEDKKALEHVIPVAPSSSLKRQLPNDMEDAQDLNTPGKIPKKDADSSPQRNMNSKIGEDSEELLIDATDFECALCMRLLFEPVTTPCGHMFCLKCLERCLDHAPHCPLCKDKLSELLATRNFNITILAEELIFQYLPDELSDRKRIYDEEMSELSNLTRDVPIFVCAMAFPTVPCPLHVFEPRYRLMIRRCMETGTKRFGMCLSAEHAGISEYGCMLEIKDVRTFPDGSSVVDAIGISRFRVLSHRHRDGYNTADIEYLEDEKVEGPEYEELTALHDSVYQQSVSWFTSLQDHMKEQILSHFGLMPDREPEPQSNPSGPAWSWWILAVLPLERKAQLAILGMTSLKERLLAIRRILVIITRKMNNRQELANNRERNN</sequence>
<evidence type="ECO:0000256" key="1">
    <source>
        <dbReference type="ARBA" id="ARBA00022723"/>
    </source>
</evidence>
<protein>
    <submittedName>
        <fullName evidence="11">LON peptidase N-terminal domain and RING finger protein 2</fullName>
    </submittedName>
</protein>
<dbReference type="SUPFAM" id="SSF88697">
    <property type="entry name" value="PUA domain-like"/>
    <property type="match status" value="1"/>
</dbReference>
<dbReference type="Ensembl" id="ENSCCNT00000001441.1">
    <property type="protein sequence ID" value="ENSCCNP00000001114.1"/>
    <property type="gene ID" value="ENSCCNG00000001223.1"/>
</dbReference>
<dbReference type="SUPFAM" id="SSF57850">
    <property type="entry name" value="RING/U-box"/>
    <property type="match status" value="1"/>
</dbReference>
<dbReference type="PROSITE" id="PS00518">
    <property type="entry name" value="ZF_RING_1"/>
    <property type="match status" value="1"/>
</dbReference>
<dbReference type="Pfam" id="PF02190">
    <property type="entry name" value="LON_substr_bdg"/>
    <property type="match status" value="1"/>
</dbReference>
<dbReference type="Proteomes" id="UP001732720">
    <property type="component" value="Chromosome 12"/>
</dbReference>
<feature type="region of interest" description="Disordered" evidence="6">
    <location>
        <begin position="1"/>
        <end position="26"/>
    </location>
</feature>
<dbReference type="AlphaFoldDB" id="A0A8B7V4M7"/>
<feature type="region of interest" description="Disordered" evidence="6">
    <location>
        <begin position="341"/>
        <end position="380"/>
    </location>
</feature>
<dbReference type="Pfam" id="PF13923">
    <property type="entry name" value="zf-C3HC4_2"/>
    <property type="match status" value="1"/>
</dbReference>
<dbReference type="Gene3D" id="1.25.40.10">
    <property type="entry name" value="Tetratricopeptide repeat domain"/>
    <property type="match status" value="2"/>
</dbReference>
<dbReference type="PROSITE" id="PS51787">
    <property type="entry name" value="LON_N"/>
    <property type="match status" value="1"/>
</dbReference>
<dbReference type="PANTHER" id="PTHR23327">
    <property type="entry name" value="RING FINGER PROTEIN 127"/>
    <property type="match status" value="1"/>
</dbReference>
<dbReference type="GO" id="GO:0061630">
    <property type="term" value="F:ubiquitin protein ligase activity"/>
    <property type="evidence" value="ECO:0007669"/>
    <property type="project" value="TreeGrafter"/>
</dbReference>
<evidence type="ECO:0000313" key="10">
    <source>
        <dbReference type="Proteomes" id="UP001732720"/>
    </source>
</evidence>
<evidence type="ECO:0000259" key="8">
    <source>
        <dbReference type="PROSITE" id="PS51787"/>
    </source>
</evidence>
<dbReference type="GeneID" id="109690845"/>
<dbReference type="InterPro" id="IPR046336">
    <property type="entry name" value="Lon_prtase_N_sf"/>
</dbReference>
<dbReference type="GO" id="GO:0008270">
    <property type="term" value="F:zinc ion binding"/>
    <property type="evidence" value="ECO:0007669"/>
    <property type="project" value="UniProtKB-KW"/>
</dbReference>
<evidence type="ECO:0000256" key="6">
    <source>
        <dbReference type="SAM" id="MobiDB-lite"/>
    </source>
</evidence>
<keyword evidence="10" id="KW-1185">Reference proteome</keyword>
<reference evidence="9" key="1">
    <citation type="submission" date="2023-09" db="UniProtKB">
        <authorList>
            <consortium name="Ensembl"/>
        </authorList>
    </citation>
    <scope>IDENTIFICATION</scope>
</reference>
<keyword evidence="2 5" id="KW-0863">Zinc-finger</keyword>
<keyword evidence="1" id="KW-0479">Metal-binding</keyword>
<dbReference type="InterPro" id="IPR017907">
    <property type="entry name" value="Znf_RING_CS"/>
</dbReference>
<dbReference type="SUPFAM" id="SSF48452">
    <property type="entry name" value="TPR-like"/>
    <property type="match status" value="2"/>
</dbReference>
<feature type="region of interest" description="Disordered" evidence="6">
    <location>
        <begin position="127"/>
        <end position="151"/>
    </location>
</feature>
<dbReference type="Gene3D" id="2.30.130.40">
    <property type="entry name" value="LON domain-like"/>
    <property type="match status" value="1"/>
</dbReference>
<dbReference type="InterPro" id="IPR001841">
    <property type="entry name" value="Znf_RING"/>
</dbReference>
<dbReference type="CTD" id="164832"/>
<dbReference type="GO" id="GO:0005737">
    <property type="term" value="C:cytoplasm"/>
    <property type="evidence" value="ECO:0007669"/>
    <property type="project" value="UniProtKB-ARBA"/>
</dbReference>
<dbReference type="SMART" id="SM00028">
    <property type="entry name" value="TPR"/>
    <property type="match status" value="3"/>
</dbReference>
<dbReference type="Pfam" id="PF13432">
    <property type="entry name" value="TPR_16"/>
    <property type="match status" value="2"/>
</dbReference>
<keyword evidence="4" id="KW-0862">Zinc</keyword>
<name>A0A8B7V4M7_CASCN</name>
<gene>
    <name evidence="9 11" type="primary">Lonrf2</name>
</gene>
<feature type="region of interest" description="Disordered" evidence="6">
    <location>
        <begin position="416"/>
        <end position="452"/>
    </location>
</feature>
<feature type="compositionally biased region" description="Polar residues" evidence="6">
    <location>
        <begin position="341"/>
        <end position="361"/>
    </location>
</feature>
<feature type="domain" description="Lon N-terminal" evidence="8">
    <location>
        <begin position="549"/>
        <end position="758"/>
    </location>
</feature>
<evidence type="ECO:0000256" key="5">
    <source>
        <dbReference type="PROSITE-ProRule" id="PRU00175"/>
    </source>
</evidence>
<dbReference type="KEGG" id="ccan:109690845"/>
<dbReference type="RefSeq" id="XP_020026009.1">
    <property type="nucleotide sequence ID" value="XM_020170420.1"/>
</dbReference>
<dbReference type="PROSITE" id="PS50089">
    <property type="entry name" value="ZF_RING_2"/>
    <property type="match status" value="1"/>
</dbReference>
<dbReference type="OrthoDB" id="264917at2759"/>
<dbReference type="SMART" id="SM00184">
    <property type="entry name" value="RING"/>
    <property type="match status" value="1"/>
</dbReference>
<feature type="domain" description="RING-type" evidence="7">
    <location>
        <begin position="470"/>
        <end position="508"/>
    </location>
</feature>
<dbReference type="InterPro" id="IPR003111">
    <property type="entry name" value="Lon_prtase_N"/>
</dbReference>
<organism evidence="11">
    <name type="scientific">Castor canadensis</name>
    <name type="common">American beaver</name>
    <dbReference type="NCBI Taxonomy" id="51338"/>
    <lineage>
        <taxon>Eukaryota</taxon>
        <taxon>Metazoa</taxon>
        <taxon>Chordata</taxon>
        <taxon>Craniata</taxon>
        <taxon>Vertebrata</taxon>
        <taxon>Euteleostomi</taxon>
        <taxon>Mammalia</taxon>
        <taxon>Eutheria</taxon>
        <taxon>Euarchontoglires</taxon>
        <taxon>Glires</taxon>
        <taxon>Rodentia</taxon>
        <taxon>Castorimorpha</taxon>
        <taxon>Castoridae</taxon>
        <taxon>Castor</taxon>
    </lineage>
</organism>
<evidence type="ECO:0000256" key="4">
    <source>
        <dbReference type="ARBA" id="ARBA00022833"/>
    </source>
</evidence>
<dbReference type="CDD" id="cd16514">
    <property type="entry name" value="RING-HC_LONFs_rpt2"/>
    <property type="match status" value="1"/>
</dbReference>
<evidence type="ECO:0000313" key="11">
    <source>
        <dbReference type="RefSeq" id="XP_020026009.1"/>
    </source>
</evidence>
<evidence type="ECO:0000259" key="7">
    <source>
        <dbReference type="PROSITE" id="PS50089"/>
    </source>
</evidence>
<dbReference type="InterPro" id="IPR015947">
    <property type="entry name" value="PUA-like_sf"/>
</dbReference>
<reference evidence="11" key="2">
    <citation type="submission" date="2025-04" db="UniProtKB">
        <authorList>
            <consortium name="RefSeq"/>
        </authorList>
    </citation>
    <scope>IDENTIFICATION</scope>
    <source>
        <tissue evidence="11">Leukocyte</tissue>
    </source>
</reference>
<dbReference type="InterPro" id="IPR011990">
    <property type="entry name" value="TPR-like_helical_dom_sf"/>
</dbReference>
<accession>A0A8B7V4M7</accession>